<keyword evidence="3" id="KW-1185">Reference proteome</keyword>
<gene>
    <name evidence="2" type="ORF">SAMN05216275_101160</name>
</gene>
<reference evidence="3" key="1">
    <citation type="submission" date="2016-10" db="EMBL/GenBank/DDBJ databases">
        <authorList>
            <person name="Varghese N."/>
            <person name="Submissions S."/>
        </authorList>
    </citation>
    <scope>NUCLEOTIDE SEQUENCE [LARGE SCALE GENOMIC DNA]</scope>
    <source>
        <strain evidence="3">CGMCC 4.2126</strain>
    </source>
</reference>
<organism evidence="2 3">
    <name type="scientific">Streptosporangium canum</name>
    <dbReference type="NCBI Taxonomy" id="324952"/>
    <lineage>
        <taxon>Bacteria</taxon>
        <taxon>Bacillati</taxon>
        <taxon>Actinomycetota</taxon>
        <taxon>Actinomycetes</taxon>
        <taxon>Streptosporangiales</taxon>
        <taxon>Streptosporangiaceae</taxon>
        <taxon>Streptosporangium</taxon>
    </lineage>
</organism>
<evidence type="ECO:0000313" key="2">
    <source>
        <dbReference type="EMBL" id="SFI10366.1"/>
    </source>
</evidence>
<evidence type="ECO:0000313" key="3">
    <source>
        <dbReference type="Proteomes" id="UP000199111"/>
    </source>
</evidence>
<protein>
    <submittedName>
        <fullName evidence="2">Uncharacterized protein</fullName>
    </submittedName>
</protein>
<name>A0A1I3FGR2_9ACTN</name>
<dbReference type="RefSeq" id="WP_093885123.1">
    <property type="nucleotide sequence ID" value="NZ_FOQY01000001.1"/>
</dbReference>
<feature type="region of interest" description="Disordered" evidence="1">
    <location>
        <begin position="99"/>
        <end position="128"/>
    </location>
</feature>
<dbReference type="AlphaFoldDB" id="A0A1I3FGR2"/>
<sequence length="128" mass="13239">MATEENGKPAGAEPVESLIDDLIRDIFSEAAQSTKTRARGGDSITALIETALVSSQAGSKASTIERLLIAEVFASTLADALAPALAEALAPEIFKALEQRTTGQGRTDGQKASAASSPQPSRGGRRKT</sequence>
<proteinExistence type="predicted"/>
<accession>A0A1I3FGR2</accession>
<dbReference type="GeneID" id="96296049"/>
<dbReference type="Proteomes" id="UP000199111">
    <property type="component" value="Unassembled WGS sequence"/>
</dbReference>
<evidence type="ECO:0000256" key="1">
    <source>
        <dbReference type="SAM" id="MobiDB-lite"/>
    </source>
</evidence>
<dbReference type="EMBL" id="FOQY01000001">
    <property type="protein sequence ID" value="SFI10366.1"/>
    <property type="molecule type" value="Genomic_DNA"/>
</dbReference>